<dbReference type="GO" id="GO:0051920">
    <property type="term" value="F:peroxiredoxin activity"/>
    <property type="evidence" value="ECO:0007669"/>
    <property type="project" value="InterPro"/>
</dbReference>
<dbReference type="Proteomes" id="UP000316855">
    <property type="component" value="Chromosome"/>
</dbReference>
<evidence type="ECO:0000313" key="2">
    <source>
        <dbReference type="EMBL" id="QDT90262.1"/>
    </source>
</evidence>
<feature type="domain" description="Carboxymuconolactone decarboxylase-like" evidence="1">
    <location>
        <begin position="25"/>
        <end position="94"/>
    </location>
</feature>
<accession>A0A517VB77</accession>
<dbReference type="NCBIfam" id="TIGR00778">
    <property type="entry name" value="ahpD_dom"/>
    <property type="match status" value="1"/>
</dbReference>
<dbReference type="InterPro" id="IPR004675">
    <property type="entry name" value="AhpD_core"/>
</dbReference>
<evidence type="ECO:0000259" key="1">
    <source>
        <dbReference type="Pfam" id="PF02627"/>
    </source>
</evidence>
<dbReference type="EMBL" id="CP036343">
    <property type="protein sequence ID" value="QDT90262.1"/>
    <property type="molecule type" value="Genomic_DNA"/>
</dbReference>
<protein>
    <submittedName>
        <fullName evidence="2">Carboxymuconolactone decarboxylase family protein</fullName>
    </submittedName>
</protein>
<dbReference type="Pfam" id="PF02627">
    <property type="entry name" value="CMD"/>
    <property type="match status" value="1"/>
</dbReference>
<name>A0A517VB77_9PLAN</name>
<dbReference type="PANTHER" id="PTHR34846:SF10">
    <property type="entry name" value="CYTOPLASMIC PROTEIN"/>
    <property type="match status" value="1"/>
</dbReference>
<evidence type="ECO:0000313" key="3">
    <source>
        <dbReference type="Proteomes" id="UP000316855"/>
    </source>
</evidence>
<organism evidence="2 3">
    <name type="scientific">Gimesia algae</name>
    <dbReference type="NCBI Taxonomy" id="2527971"/>
    <lineage>
        <taxon>Bacteria</taxon>
        <taxon>Pseudomonadati</taxon>
        <taxon>Planctomycetota</taxon>
        <taxon>Planctomycetia</taxon>
        <taxon>Planctomycetales</taxon>
        <taxon>Planctomycetaceae</taxon>
        <taxon>Gimesia</taxon>
    </lineage>
</organism>
<dbReference type="PANTHER" id="PTHR34846">
    <property type="entry name" value="4-CARBOXYMUCONOLACTONE DECARBOXYLASE FAMILY PROTEIN (AFU_ORTHOLOGUE AFUA_6G11590)"/>
    <property type="match status" value="1"/>
</dbReference>
<proteinExistence type="predicted"/>
<dbReference type="InterPro" id="IPR003779">
    <property type="entry name" value="CMD-like"/>
</dbReference>
<dbReference type="KEGG" id="gax:Pan161_19120"/>
<dbReference type="SUPFAM" id="SSF69118">
    <property type="entry name" value="AhpD-like"/>
    <property type="match status" value="1"/>
</dbReference>
<dbReference type="AlphaFoldDB" id="A0A517VB77"/>
<gene>
    <name evidence="2" type="ORF">Pan161_19120</name>
</gene>
<dbReference type="RefSeq" id="WP_145226080.1">
    <property type="nucleotide sequence ID" value="NZ_CP036343.1"/>
</dbReference>
<dbReference type="InterPro" id="IPR029032">
    <property type="entry name" value="AhpD-like"/>
</dbReference>
<keyword evidence="3" id="KW-1185">Reference proteome</keyword>
<sequence>MSGTRVNYYKHVGKAAQHLMAIEELLEHTTLGPKLLELIRLRTSQINGCSFCVNYHTQVLGLLEETPERINQAAVWEEAPCFTDQEKAAFRWAETLTKIADTRFINDDLYQATLDAWGEAGISELTLAVGMINTWNRLGIAFHTDHGFIDQLLRAKRNELAHA</sequence>
<reference evidence="2 3" key="1">
    <citation type="submission" date="2019-02" db="EMBL/GenBank/DDBJ databases">
        <title>Deep-cultivation of Planctomycetes and their phenomic and genomic characterization uncovers novel biology.</title>
        <authorList>
            <person name="Wiegand S."/>
            <person name="Jogler M."/>
            <person name="Boedeker C."/>
            <person name="Pinto D."/>
            <person name="Vollmers J."/>
            <person name="Rivas-Marin E."/>
            <person name="Kohn T."/>
            <person name="Peeters S.H."/>
            <person name="Heuer A."/>
            <person name="Rast P."/>
            <person name="Oberbeckmann S."/>
            <person name="Bunk B."/>
            <person name="Jeske O."/>
            <person name="Meyerdierks A."/>
            <person name="Storesund J.E."/>
            <person name="Kallscheuer N."/>
            <person name="Luecker S."/>
            <person name="Lage O.M."/>
            <person name="Pohl T."/>
            <person name="Merkel B.J."/>
            <person name="Hornburger P."/>
            <person name="Mueller R.-W."/>
            <person name="Bruemmer F."/>
            <person name="Labrenz M."/>
            <person name="Spormann A.M."/>
            <person name="Op den Camp H."/>
            <person name="Overmann J."/>
            <person name="Amann R."/>
            <person name="Jetten M.S.M."/>
            <person name="Mascher T."/>
            <person name="Medema M.H."/>
            <person name="Devos D.P."/>
            <person name="Kaster A.-K."/>
            <person name="Ovreas L."/>
            <person name="Rohde M."/>
            <person name="Galperin M.Y."/>
            <person name="Jogler C."/>
        </authorList>
    </citation>
    <scope>NUCLEOTIDE SEQUENCE [LARGE SCALE GENOMIC DNA]</scope>
    <source>
        <strain evidence="2 3">Pan161</strain>
    </source>
</reference>
<dbReference type="Gene3D" id="1.20.1290.10">
    <property type="entry name" value="AhpD-like"/>
    <property type="match status" value="1"/>
</dbReference>
<dbReference type="OrthoDB" id="9801997at2"/>